<dbReference type="InterPro" id="IPR021682">
    <property type="entry name" value="DUF2933"/>
</dbReference>
<keyword evidence="2" id="KW-1133">Transmembrane helix</keyword>
<proteinExistence type="predicted"/>
<dbReference type="RefSeq" id="WP_376868321.1">
    <property type="nucleotide sequence ID" value="NZ_JBHRYB010000022.1"/>
</dbReference>
<keyword evidence="2" id="KW-0472">Membrane</keyword>
<evidence type="ECO:0000256" key="2">
    <source>
        <dbReference type="SAM" id="Phobius"/>
    </source>
</evidence>
<name>A0ABV7VXH9_9GAMM</name>
<feature type="region of interest" description="Disordered" evidence="1">
    <location>
        <begin position="39"/>
        <end position="73"/>
    </location>
</feature>
<feature type="compositionally biased region" description="Basic and acidic residues" evidence="1">
    <location>
        <begin position="40"/>
        <end position="49"/>
    </location>
</feature>
<dbReference type="Proteomes" id="UP001595722">
    <property type="component" value="Unassembled WGS sequence"/>
</dbReference>
<dbReference type="Pfam" id="PF11666">
    <property type="entry name" value="DUF2933"/>
    <property type="match status" value="1"/>
</dbReference>
<organism evidence="3 4">
    <name type="scientific">Bacterioplanoides pacificum</name>
    <dbReference type="NCBI Taxonomy" id="1171596"/>
    <lineage>
        <taxon>Bacteria</taxon>
        <taxon>Pseudomonadati</taxon>
        <taxon>Pseudomonadota</taxon>
        <taxon>Gammaproteobacteria</taxon>
        <taxon>Oceanospirillales</taxon>
        <taxon>Oceanospirillaceae</taxon>
        <taxon>Bacterioplanoides</taxon>
    </lineage>
</organism>
<reference evidence="4" key="1">
    <citation type="journal article" date="2019" name="Int. J. Syst. Evol. Microbiol.">
        <title>The Global Catalogue of Microorganisms (GCM) 10K type strain sequencing project: providing services to taxonomists for standard genome sequencing and annotation.</title>
        <authorList>
            <consortium name="The Broad Institute Genomics Platform"/>
            <consortium name="The Broad Institute Genome Sequencing Center for Infectious Disease"/>
            <person name="Wu L."/>
            <person name="Ma J."/>
        </authorList>
    </citation>
    <scope>NUCLEOTIDE SEQUENCE [LARGE SCALE GENOMIC DNA]</scope>
    <source>
        <strain evidence="4">KCTC 42424</strain>
    </source>
</reference>
<accession>A0ABV7VXH9</accession>
<keyword evidence="4" id="KW-1185">Reference proteome</keyword>
<keyword evidence="2" id="KW-0812">Transmembrane</keyword>
<sequence length="73" mass="8546">MGAAIYFLLMEHREHLFEFLPYLILLLCPLMHIFMHRGHGNSEHDHHGNDSQQSDCQRGLGDGRKERGHQTKH</sequence>
<comment type="caution">
    <text evidence="3">The sequence shown here is derived from an EMBL/GenBank/DDBJ whole genome shotgun (WGS) entry which is preliminary data.</text>
</comment>
<evidence type="ECO:0000256" key="1">
    <source>
        <dbReference type="SAM" id="MobiDB-lite"/>
    </source>
</evidence>
<dbReference type="EMBL" id="JBHRYB010000022">
    <property type="protein sequence ID" value="MFC3681728.1"/>
    <property type="molecule type" value="Genomic_DNA"/>
</dbReference>
<gene>
    <name evidence="3" type="ORF">ACFOMG_16625</name>
</gene>
<feature type="compositionally biased region" description="Basic and acidic residues" evidence="1">
    <location>
        <begin position="61"/>
        <end position="73"/>
    </location>
</feature>
<protein>
    <submittedName>
        <fullName evidence="3">DUF2933 domain-containing protein</fullName>
    </submittedName>
</protein>
<feature type="transmembrane region" description="Helical" evidence="2">
    <location>
        <begin position="19"/>
        <end position="35"/>
    </location>
</feature>
<evidence type="ECO:0000313" key="3">
    <source>
        <dbReference type="EMBL" id="MFC3681728.1"/>
    </source>
</evidence>
<evidence type="ECO:0000313" key="4">
    <source>
        <dbReference type="Proteomes" id="UP001595722"/>
    </source>
</evidence>